<dbReference type="InterPro" id="IPR036767">
    <property type="entry name" value="ApaG_sf"/>
</dbReference>
<dbReference type="SUPFAM" id="SSF110069">
    <property type="entry name" value="ApaG-like"/>
    <property type="match status" value="1"/>
</dbReference>
<name>A0ABP0G5Q6_CLALP</name>
<dbReference type="SUPFAM" id="SSF81383">
    <property type="entry name" value="F-box domain"/>
    <property type="match status" value="1"/>
</dbReference>
<evidence type="ECO:0008006" key="7">
    <source>
        <dbReference type="Google" id="ProtNLM"/>
    </source>
</evidence>
<dbReference type="Gene3D" id="3.40.1580.10">
    <property type="entry name" value="SMI1/KNR4-like"/>
    <property type="match status" value="1"/>
</dbReference>
<dbReference type="Pfam" id="PF04379">
    <property type="entry name" value="DUF525"/>
    <property type="match status" value="1"/>
</dbReference>
<evidence type="ECO:0000259" key="3">
    <source>
        <dbReference type="PROSITE" id="PS50181"/>
    </source>
</evidence>
<dbReference type="InterPro" id="IPR037883">
    <property type="entry name" value="Knr4/Smi1-like_sf"/>
</dbReference>
<proteinExistence type="predicted"/>
<evidence type="ECO:0000256" key="1">
    <source>
        <dbReference type="ARBA" id="ARBA00004906"/>
    </source>
</evidence>
<dbReference type="PROSITE" id="PS51087">
    <property type="entry name" value="APAG"/>
    <property type="match status" value="1"/>
</dbReference>
<evidence type="ECO:0000313" key="6">
    <source>
        <dbReference type="Proteomes" id="UP001642483"/>
    </source>
</evidence>
<dbReference type="Pfam" id="PF00646">
    <property type="entry name" value="F-box"/>
    <property type="match status" value="1"/>
</dbReference>
<evidence type="ECO:0000259" key="4">
    <source>
        <dbReference type="PROSITE" id="PS51087"/>
    </source>
</evidence>
<reference evidence="5 6" key="1">
    <citation type="submission" date="2024-02" db="EMBL/GenBank/DDBJ databases">
        <authorList>
            <person name="Daric V."/>
            <person name="Darras S."/>
        </authorList>
    </citation>
    <scope>NUCLEOTIDE SEQUENCE [LARGE SCALE GENOMIC DNA]</scope>
</reference>
<dbReference type="PROSITE" id="PS50181">
    <property type="entry name" value="FBOX"/>
    <property type="match status" value="1"/>
</dbReference>
<gene>
    <name evidence="5" type="ORF">CVLEPA_LOCUS18028</name>
</gene>
<dbReference type="Gene3D" id="2.60.40.1470">
    <property type="entry name" value="ApaG domain"/>
    <property type="match status" value="1"/>
</dbReference>
<dbReference type="InterPro" id="IPR007474">
    <property type="entry name" value="ApaG_domain"/>
</dbReference>
<dbReference type="PANTHER" id="PTHR46550">
    <property type="entry name" value="F-BOX ONLY PROTEIN 3"/>
    <property type="match status" value="1"/>
</dbReference>
<dbReference type="EMBL" id="CAWYQH010000101">
    <property type="protein sequence ID" value="CAK8686119.1"/>
    <property type="molecule type" value="Genomic_DNA"/>
</dbReference>
<dbReference type="InterPro" id="IPR036047">
    <property type="entry name" value="F-box-like_dom_sf"/>
</dbReference>
<sequence>MHKRATMPSSTYIGIYLQRHSFENKMETLPDLVLEKVFEYLDYKQLNKMRRVSWKMKMIADSEYLWKTQCVWCWVLDKKPIICTSWRESFTLYYDKYKKYIDCYRSVKSTWNKLEDWLKTNCQEIYENLNPGVAEEDIIAFEEQNNIILPNDFKLSYMLHNGQDIETENGLFGGFFTPSNGLVMISMLDFENSCLDYQEEFPRTLPFTSLISYQYTHGQVAQCLEPTHFFYSSKVVRGTWDNHAVVVSSSFSDWFSRYTDLLVNSNYLLHEGNILIYDKATEVSCTTGHITVKVRWMLLHCNNVCPEYILFHYGYYITMTMDPDAPSHESCQLESRHWDIVDADGNNHSVDGEGVVGEYPIMKPGATFSWNSFTQFVSASGSMRGYFVMRNLSDPGKRLRVLCPEFTMHPKVPATDVVE</sequence>
<keyword evidence="6" id="KW-1185">Reference proteome</keyword>
<evidence type="ECO:0000313" key="5">
    <source>
        <dbReference type="EMBL" id="CAK8686119.1"/>
    </source>
</evidence>
<dbReference type="Proteomes" id="UP001642483">
    <property type="component" value="Unassembled WGS sequence"/>
</dbReference>
<comment type="pathway">
    <text evidence="1">Protein modification; protein ubiquitination.</text>
</comment>
<organism evidence="5 6">
    <name type="scientific">Clavelina lepadiformis</name>
    <name type="common">Light-bulb sea squirt</name>
    <name type="synonym">Ascidia lepadiformis</name>
    <dbReference type="NCBI Taxonomy" id="159417"/>
    <lineage>
        <taxon>Eukaryota</taxon>
        <taxon>Metazoa</taxon>
        <taxon>Chordata</taxon>
        <taxon>Tunicata</taxon>
        <taxon>Ascidiacea</taxon>
        <taxon>Aplousobranchia</taxon>
        <taxon>Clavelinidae</taxon>
        <taxon>Clavelina</taxon>
    </lineage>
</organism>
<feature type="domain" description="F-box" evidence="3">
    <location>
        <begin position="23"/>
        <end position="69"/>
    </location>
</feature>
<comment type="caution">
    <text evidence="5">The sequence shown here is derived from an EMBL/GenBank/DDBJ whole genome shotgun (WGS) entry which is preliminary data.</text>
</comment>
<evidence type="ECO:0000256" key="2">
    <source>
        <dbReference type="ARBA" id="ARBA00022786"/>
    </source>
</evidence>
<feature type="domain" description="ApaG" evidence="4">
    <location>
        <begin position="284"/>
        <end position="415"/>
    </location>
</feature>
<keyword evidence="2" id="KW-0833">Ubl conjugation pathway</keyword>
<dbReference type="Gene3D" id="1.20.1280.50">
    <property type="match status" value="1"/>
</dbReference>
<accession>A0ABP0G5Q6</accession>
<dbReference type="SUPFAM" id="SSF160631">
    <property type="entry name" value="SMI1/KNR4-like"/>
    <property type="match status" value="1"/>
</dbReference>
<dbReference type="InterPro" id="IPR018958">
    <property type="entry name" value="Knr4/Smi1-like_dom"/>
</dbReference>
<dbReference type="InterPro" id="IPR052121">
    <property type="entry name" value="F-box_SCF_Substrate_Recog"/>
</dbReference>
<dbReference type="InterPro" id="IPR001810">
    <property type="entry name" value="F-box_dom"/>
</dbReference>
<protein>
    <recommendedName>
        <fullName evidence="7">F-box protein</fullName>
    </recommendedName>
</protein>
<dbReference type="SMART" id="SM00256">
    <property type="entry name" value="FBOX"/>
    <property type="match status" value="1"/>
</dbReference>
<dbReference type="PANTHER" id="PTHR46550:SF1">
    <property type="entry name" value="F-BOX PROTEIN 3"/>
    <property type="match status" value="1"/>
</dbReference>
<dbReference type="Pfam" id="PF09346">
    <property type="entry name" value="SMI1_KNR4"/>
    <property type="match status" value="1"/>
</dbReference>
<dbReference type="SMART" id="SM00860">
    <property type="entry name" value="SMI1_KNR4"/>
    <property type="match status" value="1"/>
</dbReference>